<comment type="caution">
    <text evidence="1">The sequence shown here is derived from an EMBL/GenBank/DDBJ whole genome shotgun (WGS) entry which is preliminary data.</text>
</comment>
<organism evidence="1 2">
    <name type="scientific">Nitrosomonas ureae</name>
    <dbReference type="NCBI Taxonomy" id="44577"/>
    <lineage>
        <taxon>Bacteria</taxon>
        <taxon>Pseudomonadati</taxon>
        <taxon>Pseudomonadota</taxon>
        <taxon>Betaproteobacteria</taxon>
        <taxon>Nitrosomonadales</taxon>
        <taxon>Nitrosomonadaceae</taxon>
        <taxon>Nitrosomonas</taxon>
    </lineage>
</organism>
<dbReference type="Gene3D" id="1.25.40.10">
    <property type="entry name" value="Tetratricopeptide repeat domain"/>
    <property type="match status" value="1"/>
</dbReference>
<sequence length="245" mass="25826">MKVCNSVVLITLIISFLYGCGSNHIRSGIPPSFVDGLAAIDRKDFAAASYHFAELAKEGDPGSMNNLGVSLLMVDRKDEAIYWFKKASRYGDSNAKLTLRAMGEAIPPSDLVGQHPTQLQQEVANKFIVATLLGVAVGVTTYYASQGALNRYNYPLNNGFRSQINPSGITTDSSYVGGNPRMAPDGSYVGGTPRMAPDGSYVGGTPQMAPDGSYVGGVPRMAPDGSYVGGTPRMAPDGSYVGGKP</sequence>
<name>A0A2T5IQJ6_9PROT</name>
<dbReference type="InterPro" id="IPR011990">
    <property type="entry name" value="TPR-like_helical_dom_sf"/>
</dbReference>
<dbReference type="PROSITE" id="PS51257">
    <property type="entry name" value="PROKAR_LIPOPROTEIN"/>
    <property type="match status" value="1"/>
</dbReference>
<dbReference type="Proteomes" id="UP000244110">
    <property type="component" value="Unassembled WGS sequence"/>
</dbReference>
<evidence type="ECO:0008006" key="3">
    <source>
        <dbReference type="Google" id="ProtNLM"/>
    </source>
</evidence>
<protein>
    <recommendedName>
        <fullName evidence="3">Sel1 repeat-containing protein</fullName>
    </recommendedName>
</protein>
<evidence type="ECO:0000313" key="1">
    <source>
        <dbReference type="EMBL" id="PTQ86088.1"/>
    </source>
</evidence>
<dbReference type="AlphaFoldDB" id="A0A2T5IQJ6"/>
<dbReference type="SUPFAM" id="SSF81901">
    <property type="entry name" value="HCP-like"/>
    <property type="match status" value="1"/>
</dbReference>
<proteinExistence type="predicted"/>
<reference evidence="1 2" key="1">
    <citation type="submission" date="2018-04" db="EMBL/GenBank/DDBJ databases">
        <title>Active sludge and wastewater microbial communities from Klosterneuburg, Austria.</title>
        <authorList>
            <person name="Wagner M."/>
        </authorList>
    </citation>
    <scope>NUCLEOTIDE SEQUENCE [LARGE SCALE GENOMIC DNA]</scope>
    <source>
        <strain evidence="1 2">Nm4</strain>
    </source>
</reference>
<dbReference type="EMBL" id="QAOL01000011">
    <property type="protein sequence ID" value="PTQ86088.1"/>
    <property type="molecule type" value="Genomic_DNA"/>
</dbReference>
<accession>A0A2T5IQJ6</accession>
<dbReference type="RefSeq" id="WP_219908974.1">
    <property type="nucleotide sequence ID" value="NZ_QAOL01000011.1"/>
</dbReference>
<evidence type="ECO:0000313" key="2">
    <source>
        <dbReference type="Proteomes" id="UP000244110"/>
    </source>
</evidence>
<gene>
    <name evidence="1" type="ORF">C8R28_10115</name>
</gene>